<accession>A0A1B1DSE5</accession>
<organism evidence="2 3">
    <name type="scientific">Plasmodium coatneyi</name>
    <dbReference type="NCBI Taxonomy" id="208452"/>
    <lineage>
        <taxon>Eukaryota</taxon>
        <taxon>Sar</taxon>
        <taxon>Alveolata</taxon>
        <taxon>Apicomplexa</taxon>
        <taxon>Aconoidasida</taxon>
        <taxon>Haemosporida</taxon>
        <taxon>Plasmodiidae</taxon>
        <taxon>Plasmodium</taxon>
    </lineage>
</organism>
<evidence type="ECO:0000313" key="3">
    <source>
        <dbReference type="Proteomes" id="UP000092716"/>
    </source>
</evidence>
<evidence type="ECO:0008006" key="4">
    <source>
        <dbReference type="Google" id="ProtNLM"/>
    </source>
</evidence>
<gene>
    <name evidence="2" type="ORF">PCOAH_00000940</name>
</gene>
<dbReference type="OrthoDB" id="8058206at2759"/>
<name>A0A1B1DSE5_9APIC</name>
<dbReference type="EMBL" id="CP016239">
    <property type="protein sequence ID" value="ANQ05706.1"/>
    <property type="molecule type" value="Genomic_DNA"/>
</dbReference>
<dbReference type="AlphaFoldDB" id="A0A1B1DSE5"/>
<dbReference type="GeneID" id="30906813"/>
<protein>
    <recommendedName>
        <fullName evidence="4">KIR protein</fullName>
    </recommendedName>
</protein>
<keyword evidence="3" id="KW-1185">Reference proteome</keyword>
<dbReference type="KEGG" id="pcot:PCOAH_00000940"/>
<reference evidence="3" key="1">
    <citation type="submission" date="2016-06" db="EMBL/GenBank/DDBJ databases">
        <title>First high quality genome sequence of Plasmodium coatneyi using continuous long reads from single molecule, real-time sequencing.</title>
        <authorList>
            <person name="Chien J.-T."/>
            <person name="Pakala S.B."/>
            <person name="Geraldo J.A."/>
            <person name="Lapp S.A."/>
            <person name="Barnwell J.W."/>
            <person name="Kissinger J.C."/>
            <person name="Galinski M.R."/>
            <person name="Humphrey J.C."/>
        </authorList>
    </citation>
    <scope>NUCLEOTIDE SEQUENCE [LARGE SCALE GENOMIC DNA]</scope>
    <source>
        <strain evidence="3">Hackeri</strain>
    </source>
</reference>
<proteinExistence type="predicted"/>
<evidence type="ECO:0000256" key="1">
    <source>
        <dbReference type="SAM" id="MobiDB-lite"/>
    </source>
</evidence>
<dbReference type="VEuPathDB" id="PlasmoDB:PCOAH_00000940"/>
<sequence>MSGRGKGGKITLPSEVIYDGYGRKNDCSGTYGKELYCKAEIIGKVETELKRGKINNDQELANKIVKNYYTACTVRSELSYYKPCYFLFFWICTEIGDKLGKINPKFGYTVDDIYKALQTFPWKTGTSKERECINIYPQIMEFKCKALKKFYDYNYNIEALKDKQDCNKYLSDPQYGTDRQNAQQGYSLSCAICTSDDIEYCKEFRKDDLTGPKVEVKAPKLDLKGPKGQVGPTGESETTGSSTPLTTIIPPAIGGVVVPAIAYLLYKVITTAVKSINSIIN</sequence>
<feature type="region of interest" description="Disordered" evidence="1">
    <location>
        <begin position="222"/>
        <end position="243"/>
    </location>
</feature>
<evidence type="ECO:0000313" key="2">
    <source>
        <dbReference type="EMBL" id="ANQ05706.1"/>
    </source>
</evidence>
<dbReference type="RefSeq" id="XP_019912401.1">
    <property type="nucleotide sequence ID" value="XM_020056911.1"/>
</dbReference>
<dbReference type="Proteomes" id="UP000092716">
    <property type="component" value="Chromosome 1"/>
</dbReference>
<feature type="compositionally biased region" description="Low complexity" evidence="1">
    <location>
        <begin position="232"/>
        <end position="243"/>
    </location>
</feature>